<proteinExistence type="predicted"/>
<evidence type="ECO:0000256" key="1">
    <source>
        <dbReference type="ARBA" id="ARBA00022729"/>
    </source>
</evidence>
<keyword evidence="1 9" id="KW-0732">Signal</keyword>
<evidence type="ECO:0000256" key="8">
    <source>
        <dbReference type="SAM" id="Phobius"/>
    </source>
</evidence>
<keyword evidence="8" id="KW-0472">Membrane</keyword>
<feature type="disulfide bond" evidence="5">
    <location>
        <begin position="284"/>
        <end position="287"/>
    </location>
</feature>
<name>A0ABD2J3I1_9BILA</name>
<feature type="region of interest" description="Disordered" evidence="7">
    <location>
        <begin position="295"/>
        <end position="321"/>
    </location>
</feature>
<feature type="compositionally biased region" description="Polar residues" evidence="7">
    <location>
        <begin position="299"/>
        <end position="311"/>
    </location>
</feature>
<evidence type="ECO:0000256" key="4">
    <source>
        <dbReference type="ARBA" id="ARBA00023180"/>
    </source>
</evidence>
<dbReference type="Proteomes" id="UP001620626">
    <property type="component" value="Unassembled WGS sequence"/>
</dbReference>
<dbReference type="EMBL" id="JBICBT010001050">
    <property type="protein sequence ID" value="KAL3086037.1"/>
    <property type="molecule type" value="Genomic_DNA"/>
</dbReference>
<dbReference type="SMART" id="SM00638">
    <property type="entry name" value="LPD_N"/>
    <property type="match status" value="1"/>
</dbReference>
<dbReference type="Pfam" id="PF01347">
    <property type="entry name" value="Vitellogenin_N"/>
    <property type="match status" value="2"/>
</dbReference>
<feature type="chain" id="PRO_5044749037" description="Vitellogenin domain-containing protein" evidence="9">
    <location>
        <begin position="21"/>
        <end position="784"/>
    </location>
</feature>
<dbReference type="PANTHER" id="PTHR23345">
    <property type="entry name" value="VITELLOGENIN-RELATED"/>
    <property type="match status" value="1"/>
</dbReference>
<keyword evidence="2" id="KW-0758">Storage protein</keyword>
<feature type="coiled-coil region" evidence="6">
    <location>
        <begin position="629"/>
        <end position="670"/>
    </location>
</feature>
<dbReference type="InterPro" id="IPR001747">
    <property type="entry name" value="Vitellogenin_N"/>
</dbReference>
<dbReference type="SUPFAM" id="SSF56968">
    <property type="entry name" value="Lipovitellin-phosvitin complex, beta-sheet shell regions"/>
    <property type="match status" value="1"/>
</dbReference>
<keyword evidence="3 5" id="KW-1015">Disulfide bond</keyword>
<dbReference type="Gene3D" id="2.30.230.10">
    <property type="entry name" value="Lipovitellin, beta-sheet shell regions, chain A"/>
    <property type="match status" value="1"/>
</dbReference>
<comment type="caution">
    <text evidence="5">Lacks conserved residue(s) required for the propagation of feature annotation.</text>
</comment>
<dbReference type="AlphaFoldDB" id="A0ABD2J3I1"/>
<keyword evidence="6" id="KW-0175">Coiled coil</keyword>
<dbReference type="Gene3D" id="1.25.10.20">
    <property type="entry name" value="Vitellinogen, superhelical"/>
    <property type="match status" value="1"/>
</dbReference>
<reference evidence="11 12" key="1">
    <citation type="submission" date="2024-10" db="EMBL/GenBank/DDBJ databases">
        <authorList>
            <person name="Kim D."/>
        </authorList>
    </citation>
    <scope>NUCLEOTIDE SEQUENCE [LARGE SCALE GENOMIC DNA]</scope>
    <source>
        <strain evidence="11">BH-2024</strain>
    </source>
</reference>
<evidence type="ECO:0000256" key="2">
    <source>
        <dbReference type="ARBA" id="ARBA00022761"/>
    </source>
</evidence>
<evidence type="ECO:0000256" key="3">
    <source>
        <dbReference type="ARBA" id="ARBA00023157"/>
    </source>
</evidence>
<dbReference type="Gene3D" id="1.20.1270.10">
    <property type="match status" value="1"/>
</dbReference>
<evidence type="ECO:0000256" key="9">
    <source>
        <dbReference type="SAM" id="SignalP"/>
    </source>
</evidence>
<accession>A0ABD2J3I1</accession>
<dbReference type="InterPro" id="IPR015816">
    <property type="entry name" value="Vitellinogen_b-sht_N"/>
</dbReference>
<feature type="region of interest" description="Disordered" evidence="7">
    <location>
        <begin position="750"/>
        <end position="784"/>
    </location>
</feature>
<feature type="transmembrane region" description="Helical" evidence="8">
    <location>
        <begin position="585"/>
        <end position="607"/>
    </location>
</feature>
<dbReference type="SUPFAM" id="SSF48431">
    <property type="entry name" value="Lipovitellin-phosvitin complex, superhelical domain"/>
    <property type="match status" value="1"/>
</dbReference>
<sequence length="784" mass="87995">MRTAALLVLVTAFLSVGTGGIRHSNRMSFGGFMSSANANIGTAWVGPTSGDNDAAELLQPFQQKDTEYSFIYNAQIASGLQSAEQSTANPQQKEVTRIQCLANIHFASGWHAQLRLEQCRVGQQNGKMSQPQEVQTMEAFEETNIAEQIRQQLLTPCQFSFADGVIERVQCPQDTEEWSKNAKKAVLNIIQLNLKQNNAQGLHKSSASHAEQFQQEATGQGKSFKIHEITVEGACQTMYTINKAQRIGHQQQQQQFNVTKTFNFKKCQKIADVANGFQADQPQCAQCQQYWAQQQNDQSSPTDQQQKTNAWQMGESDQHPCAKCDPKEVKENEMDRSTVIRCRIAGDPADQYALRGCELRSQYIYRSWKSAEAGTNGAVMQTVVVANLEAVAVKPKNQQIPAINGASEHDTLMYSNDKAVDEKRFFANGDNEFGTDGKGSPFARVPKVQQAKQALLKLEQYTENNHKGIDQQAPVQQQRLVEMLRMCTEKELKQVEEHCANAAQQQKQKRGEKCHQMMANALAQCGTRNCVAELARKIKNEQLVQSIAVQSLLALNQLPSPSDATFDDVQQLCQSETVAGRNNSFFRLVPSLLIGVSALFAIVIYLIHNPLISSDDRPQDIDENNPNNNEAFRAIIEEVEDLAEDANMRADQAEEQIEEDRKTIEAQQNELALAFLCSDFAQNFWKIEHKISVQDKKEFINKHEEVTTWLKENVGAPADQVSQKKHEFEKMWQTIIDRADNDYVAATGCVAGTSSQTKKDEKENAETSQRASKERKRENDEKEE</sequence>
<keyword evidence="8" id="KW-1133">Transmembrane helix</keyword>
<feature type="signal peptide" evidence="9">
    <location>
        <begin position="1"/>
        <end position="20"/>
    </location>
</feature>
<dbReference type="PANTHER" id="PTHR23345:SF15">
    <property type="entry name" value="VITELLOGENIN 1-RELATED"/>
    <property type="match status" value="1"/>
</dbReference>
<evidence type="ECO:0000313" key="11">
    <source>
        <dbReference type="EMBL" id="KAL3086037.1"/>
    </source>
</evidence>
<dbReference type="InterPro" id="IPR011030">
    <property type="entry name" value="Lipovitellin_superhlx_dom"/>
</dbReference>
<feature type="compositionally biased region" description="Basic and acidic residues" evidence="7">
    <location>
        <begin position="757"/>
        <end position="784"/>
    </location>
</feature>
<dbReference type="PROSITE" id="PS51211">
    <property type="entry name" value="VITELLOGENIN"/>
    <property type="match status" value="1"/>
</dbReference>
<evidence type="ECO:0000256" key="5">
    <source>
        <dbReference type="PROSITE-ProRule" id="PRU00557"/>
    </source>
</evidence>
<feature type="domain" description="Vitellogenin" evidence="10">
    <location>
        <begin position="61"/>
        <end position="657"/>
    </location>
</feature>
<protein>
    <recommendedName>
        <fullName evidence="10">Vitellogenin domain-containing protein</fullName>
    </recommendedName>
</protein>
<evidence type="ECO:0000259" key="10">
    <source>
        <dbReference type="PROSITE" id="PS51211"/>
    </source>
</evidence>
<gene>
    <name evidence="11" type="ORF">niasHT_030461</name>
</gene>
<evidence type="ECO:0000256" key="7">
    <source>
        <dbReference type="SAM" id="MobiDB-lite"/>
    </source>
</evidence>
<evidence type="ECO:0000256" key="6">
    <source>
        <dbReference type="SAM" id="Coils"/>
    </source>
</evidence>
<dbReference type="SUPFAM" id="SSF100934">
    <property type="entry name" value="Heat shock protein 70kD (HSP70), C-terminal subdomain"/>
    <property type="match status" value="1"/>
</dbReference>
<comment type="caution">
    <text evidence="11">The sequence shown here is derived from an EMBL/GenBank/DDBJ whole genome shotgun (WGS) entry which is preliminary data.</text>
</comment>
<dbReference type="InterPro" id="IPR015819">
    <property type="entry name" value="Lipid_transp_b-sht_shell"/>
</dbReference>
<keyword evidence="4" id="KW-0325">Glycoprotein</keyword>
<dbReference type="InterPro" id="IPR029048">
    <property type="entry name" value="HSP70_C_sf"/>
</dbReference>
<keyword evidence="12" id="KW-1185">Reference proteome</keyword>
<organism evidence="11 12">
    <name type="scientific">Heterodera trifolii</name>
    <dbReference type="NCBI Taxonomy" id="157864"/>
    <lineage>
        <taxon>Eukaryota</taxon>
        <taxon>Metazoa</taxon>
        <taxon>Ecdysozoa</taxon>
        <taxon>Nematoda</taxon>
        <taxon>Chromadorea</taxon>
        <taxon>Rhabditida</taxon>
        <taxon>Tylenchina</taxon>
        <taxon>Tylenchomorpha</taxon>
        <taxon>Tylenchoidea</taxon>
        <taxon>Heteroderidae</taxon>
        <taxon>Heteroderinae</taxon>
        <taxon>Heterodera</taxon>
    </lineage>
</organism>
<keyword evidence="8" id="KW-0812">Transmembrane</keyword>
<dbReference type="InterPro" id="IPR050733">
    <property type="entry name" value="Vitellogenin/Apolipophorin"/>
</dbReference>
<evidence type="ECO:0000313" key="12">
    <source>
        <dbReference type="Proteomes" id="UP001620626"/>
    </source>
</evidence>